<accession>A0ABW6BYJ9</accession>
<evidence type="ECO:0000259" key="1">
    <source>
        <dbReference type="Pfam" id="PF00534"/>
    </source>
</evidence>
<dbReference type="GO" id="GO:0016757">
    <property type="term" value="F:glycosyltransferase activity"/>
    <property type="evidence" value="ECO:0007669"/>
    <property type="project" value="UniProtKB-KW"/>
</dbReference>
<comment type="caution">
    <text evidence="2">The sequence shown here is derived from an EMBL/GenBank/DDBJ whole genome shotgun (WGS) entry which is preliminary data.</text>
</comment>
<dbReference type="RefSeq" id="WP_377488803.1">
    <property type="nucleotide sequence ID" value="NZ_JBHUOX010000019.1"/>
</dbReference>
<dbReference type="SUPFAM" id="SSF53756">
    <property type="entry name" value="UDP-Glycosyltransferase/glycogen phosphorylase"/>
    <property type="match status" value="1"/>
</dbReference>
<reference evidence="3" key="1">
    <citation type="journal article" date="2019" name="Int. J. Syst. Evol. Microbiol.">
        <title>The Global Catalogue of Microorganisms (GCM) 10K type strain sequencing project: providing services to taxonomists for standard genome sequencing and annotation.</title>
        <authorList>
            <consortium name="The Broad Institute Genomics Platform"/>
            <consortium name="The Broad Institute Genome Sequencing Center for Infectious Disease"/>
            <person name="Wu L."/>
            <person name="Ma J."/>
        </authorList>
    </citation>
    <scope>NUCLEOTIDE SEQUENCE [LARGE SCALE GENOMIC DNA]</scope>
    <source>
        <strain evidence="3">KCTC 23984</strain>
    </source>
</reference>
<dbReference type="PANTHER" id="PTHR45947:SF3">
    <property type="entry name" value="SULFOQUINOVOSYL TRANSFERASE SQD2"/>
    <property type="match status" value="1"/>
</dbReference>
<feature type="domain" description="Glycosyl transferase family 1" evidence="1">
    <location>
        <begin position="243"/>
        <end position="389"/>
    </location>
</feature>
<gene>
    <name evidence="2" type="ORF">ACFS7Z_20525</name>
</gene>
<sequence length="414" mass="45833">MKLIFSHPTGNANVRSAASGFMDAKLLDAFHTAIASFPGSLLDRLGGISPFSEIRRRRFDPALRPVTHTWPWYEISRLAASRVGLTNLTEHERGRFCIDAIYQDLDRRVASSLQSSCYRGASVVYAYEDGAVATFRAAKKFGLQCLYDLPTGHWRAARRLLEKEYERWPEWIPTMSGFKDSDAKLKRKDEELILADRIFVASRFTAKTLEECPFRTAPVEVVPYGFPPTAGPKVYEALSGSRPLRLLFVGKLTQQKGIADLFAVAKALGSHVELTVVGHKPNNNCGALDKALTTCRWIPSLHHEGILKLMRENDILVFPSLFDGFGLVIAEAMSQGTPVIASDRSAGPELISHGHNGWIVEAGSTVSLQAVVEEVLQRPEMIAEAGQEALRTASNRTWEGYKRELTAAVLNHVA</sequence>
<name>A0ABW6BYJ9_9BACT</name>
<protein>
    <submittedName>
        <fullName evidence="2">Glycosyltransferase</fullName>
        <ecNumber evidence="2">2.4.-.-</ecNumber>
    </submittedName>
</protein>
<organism evidence="2 3">
    <name type="scientific">Pontibacter toksunensis</name>
    <dbReference type="NCBI Taxonomy" id="1332631"/>
    <lineage>
        <taxon>Bacteria</taxon>
        <taxon>Pseudomonadati</taxon>
        <taxon>Bacteroidota</taxon>
        <taxon>Cytophagia</taxon>
        <taxon>Cytophagales</taxon>
        <taxon>Hymenobacteraceae</taxon>
        <taxon>Pontibacter</taxon>
    </lineage>
</organism>
<dbReference type="EC" id="2.4.-.-" evidence="2"/>
<keyword evidence="2" id="KW-0328">Glycosyltransferase</keyword>
<evidence type="ECO:0000313" key="2">
    <source>
        <dbReference type="EMBL" id="MFD3002768.1"/>
    </source>
</evidence>
<dbReference type="Gene3D" id="3.40.50.2000">
    <property type="entry name" value="Glycogen Phosphorylase B"/>
    <property type="match status" value="2"/>
</dbReference>
<proteinExistence type="predicted"/>
<keyword evidence="2" id="KW-0808">Transferase</keyword>
<dbReference type="InterPro" id="IPR001296">
    <property type="entry name" value="Glyco_trans_1"/>
</dbReference>
<dbReference type="EMBL" id="JBHUOX010000019">
    <property type="protein sequence ID" value="MFD3002768.1"/>
    <property type="molecule type" value="Genomic_DNA"/>
</dbReference>
<evidence type="ECO:0000313" key="3">
    <source>
        <dbReference type="Proteomes" id="UP001597641"/>
    </source>
</evidence>
<dbReference type="InterPro" id="IPR050194">
    <property type="entry name" value="Glycosyltransferase_grp1"/>
</dbReference>
<dbReference type="Proteomes" id="UP001597641">
    <property type="component" value="Unassembled WGS sequence"/>
</dbReference>
<keyword evidence="3" id="KW-1185">Reference proteome</keyword>
<dbReference type="PANTHER" id="PTHR45947">
    <property type="entry name" value="SULFOQUINOVOSYL TRANSFERASE SQD2"/>
    <property type="match status" value="1"/>
</dbReference>
<dbReference type="Pfam" id="PF00534">
    <property type="entry name" value="Glycos_transf_1"/>
    <property type="match status" value="1"/>
</dbReference>